<gene>
    <name evidence="1" type="ORF">C942_02689</name>
</gene>
<accession>L8JEA7</accession>
<protein>
    <submittedName>
        <fullName evidence="1">Uncharacterized protein</fullName>
    </submittedName>
</protein>
<dbReference type="AlphaFoldDB" id="L8JEA7"/>
<sequence length="42" mass="4595">MSPAKLPLNQGAVFELAQDCQQFLVTTSLLGHDVISIWVKVP</sequence>
<dbReference type="EMBL" id="AMZO01000003">
    <property type="protein sequence ID" value="ELR67181.1"/>
    <property type="molecule type" value="Genomic_DNA"/>
</dbReference>
<evidence type="ECO:0000313" key="1">
    <source>
        <dbReference type="EMBL" id="ELR67181.1"/>
    </source>
</evidence>
<comment type="caution">
    <text evidence="1">The sequence shown here is derived from an EMBL/GenBank/DDBJ whole genome shotgun (WGS) entry which is preliminary data.</text>
</comment>
<reference evidence="1 2" key="1">
    <citation type="submission" date="2012-12" db="EMBL/GenBank/DDBJ databases">
        <title>Genome Assembly of Photobacterium sp. AK15.</title>
        <authorList>
            <person name="Khatri I."/>
            <person name="Vaidya B."/>
            <person name="Srinivas T.N.R."/>
            <person name="Subramanian S."/>
            <person name="Pinnaka A."/>
        </authorList>
    </citation>
    <scope>NUCLEOTIDE SEQUENCE [LARGE SCALE GENOMIC DNA]</scope>
    <source>
        <strain evidence="1 2">AK15</strain>
    </source>
</reference>
<keyword evidence="2" id="KW-1185">Reference proteome</keyword>
<name>L8JEA7_9GAMM</name>
<proteinExistence type="predicted"/>
<organism evidence="1 2">
    <name type="scientific">Photobacterium marinum</name>
    <dbReference type="NCBI Taxonomy" id="1056511"/>
    <lineage>
        <taxon>Bacteria</taxon>
        <taxon>Pseudomonadati</taxon>
        <taxon>Pseudomonadota</taxon>
        <taxon>Gammaproteobacteria</taxon>
        <taxon>Vibrionales</taxon>
        <taxon>Vibrionaceae</taxon>
        <taxon>Photobacterium</taxon>
    </lineage>
</organism>
<evidence type="ECO:0000313" key="2">
    <source>
        <dbReference type="Proteomes" id="UP000011134"/>
    </source>
</evidence>
<dbReference type="PATRIC" id="fig|1056511.3.peg.751"/>
<dbReference type="Proteomes" id="UP000011134">
    <property type="component" value="Unassembled WGS sequence"/>
</dbReference>